<keyword evidence="9" id="KW-1185">Reference proteome</keyword>
<evidence type="ECO:0000256" key="4">
    <source>
        <dbReference type="ARBA" id="ARBA00022685"/>
    </source>
</evidence>
<dbReference type="InterPro" id="IPR013055">
    <property type="entry name" value="Tachy_Neuro_lke_CS"/>
</dbReference>
<dbReference type="RefSeq" id="XP_031530519.2">
    <property type="nucleotide sequence ID" value="XM_031674659.2"/>
</dbReference>
<feature type="signal peptide" evidence="8">
    <location>
        <begin position="1"/>
        <end position="19"/>
    </location>
</feature>
<keyword evidence="6" id="KW-0027">Amidation</keyword>
<organism evidence="9 10">
    <name type="scientific">Vicugna pacos</name>
    <name type="common">Alpaca</name>
    <name type="synonym">Lama pacos</name>
    <dbReference type="NCBI Taxonomy" id="30538"/>
    <lineage>
        <taxon>Eukaryota</taxon>
        <taxon>Metazoa</taxon>
        <taxon>Chordata</taxon>
        <taxon>Craniata</taxon>
        <taxon>Vertebrata</taxon>
        <taxon>Euteleostomi</taxon>
        <taxon>Mammalia</taxon>
        <taxon>Eutheria</taxon>
        <taxon>Laurasiatheria</taxon>
        <taxon>Artiodactyla</taxon>
        <taxon>Tylopoda</taxon>
        <taxon>Camelidae</taxon>
        <taxon>Vicugna</taxon>
    </lineage>
</organism>
<feature type="region of interest" description="Disordered" evidence="7">
    <location>
        <begin position="70"/>
        <end position="114"/>
    </location>
</feature>
<dbReference type="Proteomes" id="UP001652581">
    <property type="component" value="Chromosome 16"/>
</dbReference>
<evidence type="ECO:0000256" key="5">
    <source>
        <dbReference type="ARBA" id="ARBA00022729"/>
    </source>
</evidence>
<dbReference type="PANTHER" id="PTHR11250">
    <property type="entry name" value="TACHYKININ"/>
    <property type="match status" value="1"/>
</dbReference>
<evidence type="ECO:0000256" key="7">
    <source>
        <dbReference type="SAM" id="MobiDB-lite"/>
    </source>
</evidence>
<dbReference type="PANTHER" id="PTHR11250:SF2">
    <property type="entry name" value="TACHYKININ-4"/>
    <property type="match status" value="1"/>
</dbReference>
<sequence>MQLCLTLLLLAGLSACTVAGDKELALDAEARSWVTVTLEENAVPSIQLQPREVKRGKASQFFGLMGKHVGGIPPNQPEKAGYLRGPVVQGLLDRGRPSTEALFPGREDEDHGSE</sequence>
<dbReference type="GO" id="GO:0007204">
    <property type="term" value="P:positive regulation of cytosolic calcium ion concentration"/>
    <property type="evidence" value="ECO:0007669"/>
    <property type="project" value="TreeGrafter"/>
</dbReference>
<dbReference type="GeneID" id="102530351"/>
<dbReference type="AlphaFoldDB" id="A0A6J3A9U4"/>
<keyword evidence="5 8" id="KW-0732">Signal</keyword>
<feature type="compositionally biased region" description="Basic and acidic residues" evidence="7">
    <location>
        <begin position="105"/>
        <end position="114"/>
    </location>
</feature>
<evidence type="ECO:0000313" key="10">
    <source>
        <dbReference type="RefSeq" id="XP_031530519.2"/>
    </source>
</evidence>
<name>A0A6J3A9U4_VICPA</name>
<evidence type="ECO:0000313" key="9">
    <source>
        <dbReference type="Proteomes" id="UP001652581"/>
    </source>
</evidence>
<comment type="similarity">
    <text evidence="2">Belongs to the tachykinin family.</text>
</comment>
<evidence type="ECO:0000256" key="2">
    <source>
        <dbReference type="ARBA" id="ARBA00007518"/>
    </source>
</evidence>
<gene>
    <name evidence="10" type="primary">TAC4</name>
</gene>
<evidence type="ECO:0000256" key="6">
    <source>
        <dbReference type="ARBA" id="ARBA00022815"/>
    </source>
</evidence>
<evidence type="ECO:0000256" key="3">
    <source>
        <dbReference type="ARBA" id="ARBA00022525"/>
    </source>
</evidence>
<comment type="subcellular location">
    <subcellularLocation>
        <location evidence="1">Secreted</location>
    </subcellularLocation>
</comment>
<feature type="chain" id="PRO_5046646888" evidence="8">
    <location>
        <begin position="20"/>
        <end position="114"/>
    </location>
</feature>
<dbReference type="GO" id="GO:0005615">
    <property type="term" value="C:extracellular space"/>
    <property type="evidence" value="ECO:0007669"/>
    <property type="project" value="TreeGrafter"/>
</dbReference>
<dbReference type="GO" id="GO:0007217">
    <property type="term" value="P:tachykinin receptor signaling pathway"/>
    <property type="evidence" value="ECO:0007669"/>
    <property type="project" value="TreeGrafter"/>
</dbReference>
<proteinExistence type="inferred from homology"/>
<evidence type="ECO:0000256" key="1">
    <source>
        <dbReference type="ARBA" id="ARBA00004613"/>
    </source>
</evidence>
<dbReference type="CTD" id="255061"/>
<dbReference type="PROSITE" id="PS00267">
    <property type="entry name" value="TACHYKININ"/>
    <property type="match status" value="1"/>
</dbReference>
<protein>
    <submittedName>
        <fullName evidence="10">Tachykinin-4</fullName>
    </submittedName>
</protein>
<accession>A0A6J3A9U4</accession>
<reference evidence="10" key="1">
    <citation type="submission" date="2025-08" db="UniProtKB">
        <authorList>
            <consortium name="RefSeq"/>
        </authorList>
    </citation>
    <scope>IDENTIFICATION</scope>
</reference>
<dbReference type="KEGG" id="vpc:102530351"/>
<keyword evidence="4" id="KW-0165">Cleavage on pair of basic residues</keyword>
<dbReference type="InParanoid" id="A0A6J3A9U4"/>
<dbReference type="GO" id="GO:0006954">
    <property type="term" value="P:inflammatory response"/>
    <property type="evidence" value="ECO:0007669"/>
    <property type="project" value="TreeGrafter"/>
</dbReference>
<keyword evidence="3" id="KW-0964">Secreted</keyword>
<evidence type="ECO:0000256" key="8">
    <source>
        <dbReference type="SAM" id="SignalP"/>
    </source>
</evidence>
<dbReference type="GO" id="GO:0031835">
    <property type="term" value="F:substance P receptor binding"/>
    <property type="evidence" value="ECO:0007669"/>
    <property type="project" value="TreeGrafter"/>
</dbReference>